<evidence type="ECO:0000256" key="4">
    <source>
        <dbReference type="RuleBase" id="RU003330"/>
    </source>
</evidence>
<dbReference type="Proteomes" id="UP000288859">
    <property type="component" value="Unassembled WGS sequence"/>
</dbReference>
<accession>A0A438NAI9</accession>
<name>A0A438NAI9_EXOME</name>
<organism evidence="6 7">
    <name type="scientific">Exophiala mesophila</name>
    <name type="common">Black yeast-like fungus</name>
    <dbReference type="NCBI Taxonomy" id="212818"/>
    <lineage>
        <taxon>Eukaryota</taxon>
        <taxon>Fungi</taxon>
        <taxon>Dikarya</taxon>
        <taxon>Ascomycota</taxon>
        <taxon>Pezizomycotina</taxon>
        <taxon>Eurotiomycetes</taxon>
        <taxon>Chaetothyriomycetidae</taxon>
        <taxon>Chaetothyriales</taxon>
        <taxon>Herpotrichiellaceae</taxon>
        <taxon>Exophiala</taxon>
    </lineage>
</organism>
<evidence type="ECO:0000313" key="7">
    <source>
        <dbReference type="Proteomes" id="UP000288859"/>
    </source>
</evidence>
<dbReference type="GO" id="GO:0019205">
    <property type="term" value="F:nucleobase-containing compound kinase activity"/>
    <property type="evidence" value="ECO:0007669"/>
    <property type="project" value="InterPro"/>
</dbReference>
<dbReference type="Pfam" id="PF00406">
    <property type="entry name" value="ADK"/>
    <property type="match status" value="1"/>
</dbReference>
<dbReference type="AlphaFoldDB" id="A0A438NAI9"/>
<comment type="caution">
    <text evidence="6">The sequence shown here is derived from an EMBL/GenBank/DDBJ whole genome shotgun (WGS) entry which is preliminary data.</text>
</comment>
<reference evidence="6 7" key="1">
    <citation type="submission" date="2017-03" db="EMBL/GenBank/DDBJ databases">
        <title>Genomes of endolithic fungi from Antarctica.</title>
        <authorList>
            <person name="Coleine C."/>
            <person name="Masonjones S."/>
            <person name="Stajich J.E."/>
        </authorList>
    </citation>
    <scope>NUCLEOTIDE SEQUENCE [LARGE SCALE GENOMIC DNA]</scope>
    <source>
        <strain evidence="6 7">CCFEE 6314</strain>
    </source>
</reference>
<dbReference type="PRINTS" id="PR00094">
    <property type="entry name" value="ADENYLTKNASE"/>
</dbReference>
<evidence type="ECO:0000256" key="5">
    <source>
        <dbReference type="SAM" id="MobiDB-lite"/>
    </source>
</evidence>
<protein>
    <submittedName>
        <fullName evidence="6">Uncharacterized protein</fullName>
    </submittedName>
</protein>
<dbReference type="GO" id="GO:0005524">
    <property type="term" value="F:ATP binding"/>
    <property type="evidence" value="ECO:0007669"/>
    <property type="project" value="InterPro"/>
</dbReference>
<sequence>MEVPKDYVPVFIFVIGAPGAGKGTICQTFAQQLDFYHLSLGDTLRKLVKEKPDSSFAQAVKPYITSETLMPNDMLREFFNQHILPEALACRHLGVLIDGFPRAASQISCWTGPAPRLVLFFDCPKELASKRVVDRGRGGASREELAKIFAKRYDQFEKENGRILDHFGYVKSDEGVFYDPLGGILQDPLEAELNKRIVIRVDTSGTAEESWQTLLEELERSTYWTSVEKVFDDLLDRKIEEQKRQMREFDRGSKEKRKKVEQVQAVGVGVGVGAECNSNAGDHDDGCEKNVDGHKNSNDNKIDKDKKMEDGYDGDDDQSEVCEETGDH</sequence>
<dbReference type="CDD" id="cd01428">
    <property type="entry name" value="ADK"/>
    <property type="match status" value="1"/>
</dbReference>
<keyword evidence="2" id="KW-0547">Nucleotide-binding</keyword>
<proteinExistence type="inferred from homology"/>
<keyword evidence="1 4" id="KW-0808">Transferase</keyword>
<keyword evidence="3 4" id="KW-0418">Kinase</keyword>
<gene>
    <name evidence="6" type="ORF">B0A52_03147</name>
</gene>
<feature type="compositionally biased region" description="Acidic residues" evidence="5">
    <location>
        <begin position="311"/>
        <end position="328"/>
    </location>
</feature>
<evidence type="ECO:0000256" key="3">
    <source>
        <dbReference type="ARBA" id="ARBA00022777"/>
    </source>
</evidence>
<dbReference type="InterPro" id="IPR033690">
    <property type="entry name" value="Adenylat_kinase_CS"/>
</dbReference>
<dbReference type="EMBL" id="NAJM01000010">
    <property type="protein sequence ID" value="RVX72794.1"/>
    <property type="molecule type" value="Genomic_DNA"/>
</dbReference>
<feature type="region of interest" description="Disordered" evidence="5">
    <location>
        <begin position="273"/>
        <end position="328"/>
    </location>
</feature>
<dbReference type="OrthoDB" id="442176at2759"/>
<evidence type="ECO:0000313" key="6">
    <source>
        <dbReference type="EMBL" id="RVX72794.1"/>
    </source>
</evidence>
<dbReference type="InterPro" id="IPR027417">
    <property type="entry name" value="P-loop_NTPase"/>
</dbReference>
<evidence type="ECO:0000256" key="1">
    <source>
        <dbReference type="ARBA" id="ARBA00022679"/>
    </source>
</evidence>
<feature type="compositionally biased region" description="Basic and acidic residues" evidence="5">
    <location>
        <begin position="281"/>
        <end position="310"/>
    </location>
</feature>
<dbReference type="GO" id="GO:0006139">
    <property type="term" value="P:nucleobase-containing compound metabolic process"/>
    <property type="evidence" value="ECO:0007669"/>
    <property type="project" value="InterPro"/>
</dbReference>
<evidence type="ECO:0000256" key="2">
    <source>
        <dbReference type="ARBA" id="ARBA00022741"/>
    </source>
</evidence>
<dbReference type="PROSITE" id="PS00113">
    <property type="entry name" value="ADENYLATE_KINASE"/>
    <property type="match status" value="1"/>
</dbReference>
<dbReference type="InterPro" id="IPR000850">
    <property type="entry name" value="Adenylat/UMP-CMP_kin"/>
</dbReference>
<comment type="similarity">
    <text evidence="4">Belongs to the adenylate kinase family.</text>
</comment>
<dbReference type="SUPFAM" id="SSF52540">
    <property type="entry name" value="P-loop containing nucleoside triphosphate hydrolases"/>
    <property type="match status" value="1"/>
</dbReference>
<dbReference type="Gene3D" id="3.40.50.300">
    <property type="entry name" value="P-loop containing nucleotide triphosphate hydrolases"/>
    <property type="match status" value="1"/>
</dbReference>
<dbReference type="PANTHER" id="PTHR23359">
    <property type="entry name" value="NUCLEOTIDE KINASE"/>
    <property type="match status" value="1"/>
</dbReference>